<evidence type="ECO:0000259" key="11">
    <source>
        <dbReference type="Pfam" id="PF08264"/>
    </source>
</evidence>
<dbReference type="GO" id="GO:0005739">
    <property type="term" value="C:mitochondrion"/>
    <property type="evidence" value="ECO:0007669"/>
    <property type="project" value="TreeGrafter"/>
</dbReference>
<dbReference type="GO" id="GO:0006429">
    <property type="term" value="P:leucyl-tRNA aminoacylation"/>
    <property type="evidence" value="ECO:0007669"/>
    <property type="project" value="InterPro"/>
</dbReference>
<feature type="domain" description="Methionyl/Valyl/Leucyl/Isoleucyl-tRNA synthetase anticodon-binding" evidence="11">
    <location>
        <begin position="135"/>
        <end position="269"/>
    </location>
</feature>
<proteinExistence type="inferred from homology"/>
<dbReference type="EMBL" id="LSSK01000814">
    <property type="protein sequence ID" value="OMH81811.1"/>
    <property type="molecule type" value="Genomic_DNA"/>
</dbReference>
<evidence type="ECO:0000256" key="1">
    <source>
        <dbReference type="ARBA" id="ARBA00004496"/>
    </source>
</evidence>
<keyword evidence="5" id="KW-0547">Nucleotide-binding</keyword>
<sequence length="320" mass="35225">MVHGKTFKDPDNGRFLKPDEVDLSNSKLPTIKATGKSPAVSFEKMSKSKFNGIDPRNVVSEYGADVVRLYMLYKAHPSDVLEYDTSGIVGMQRWLNKLFKIASSIQPSFALVSPSELQDRISWAPENKKTYFLAQKAIKKSTETFEDTYSFNTFIALLIELSNHISLLPQNLLLHKSTFYAFEKLVIMLSPLAPVSSEELYEIITVNSLSSDSSGASDLDPLSSCGGLKAGSVFANQWPVLDESGLALDSFTCVVQVNGKVKFKLDADSSLLQNNDDLKAHVLSCPDSKKHLFNAADGVPKAFKKVIFVNGGKLINFILA</sequence>
<evidence type="ECO:0000256" key="4">
    <source>
        <dbReference type="ARBA" id="ARBA00022598"/>
    </source>
</evidence>
<dbReference type="AlphaFoldDB" id="A0A1R1PLG2"/>
<evidence type="ECO:0000313" key="12">
    <source>
        <dbReference type="EMBL" id="OMH81811.1"/>
    </source>
</evidence>
<comment type="similarity">
    <text evidence="2">Belongs to the class-I aminoacyl-tRNA synthetase family.</text>
</comment>
<keyword evidence="7" id="KW-0648">Protein biosynthesis</keyword>
<organism evidence="12 13">
    <name type="scientific">Zancudomyces culisetae</name>
    <name type="common">Gut fungus</name>
    <name type="synonym">Smittium culisetae</name>
    <dbReference type="NCBI Taxonomy" id="1213189"/>
    <lineage>
        <taxon>Eukaryota</taxon>
        <taxon>Fungi</taxon>
        <taxon>Fungi incertae sedis</taxon>
        <taxon>Zoopagomycota</taxon>
        <taxon>Kickxellomycotina</taxon>
        <taxon>Harpellomycetes</taxon>
        <taxon>Harpellales</taxon>
        <taxon>Legeriomycetaceae</taxon>
        <taxon>Zancudomyces</taxon>
    </lineage>
</organism>
<dbReference type="GO" id="GO:0004823">
    <property type="term" value="F:leucine-tRNA ligase activity"/>
    <property type="evidence" value="ECO:0007669"/>
    <property type="project" value="UniProtKB-EC"/>
</dbReference>
<feature type="domain" description="Aminoacyl-tRNA synthetase class Ia" evidence="10">
    <location>
        <begin position="43"/>
        <end position="76"/>
    </location>
</feature>
<evidence type="ECO:0000256" key="2">
    <source>
        <dbReference type="ARBA" id="ARBA00005594"/>
    </source>
</evidence>
<keyword evidence="4 12" id="KW-0436">Ligase</keyword>
<dbReference type="PANTHER" id="PTHR43740:SF2">
    <property type="entry name" value="LEUCINE--TRNA LIGASE, MITOCHONDRIAL"/>
    <property type="match status" value="1"/>
</dbReference>
<dbReference type="EC" id="6.1.1.4" evidence="3"/>
<dbReference type="Gene3D" id="1.10.730.10">
    <property type="entry name" value="Isoleucyl-tRNA Synthetase, Domain 1"/>
    <property type="match status" value="1"/>
</dbReference>
<comment type="caution">
    <text evidence="12">The sequence shown here is derived from an EMBL/GenBank/DDBJ whole genome shotgun (WGS) entry which is preliminary data.</text>
</comment>
<protein>
    <recommendedName>
        <fullName evidence="3">leucine--tRNA ligase</fullName>
        <ecNumber evidence="3">6.1.1.4</ecNumber>
    </recommendedName>
</protein>
<dbReference type="InterPro" id="IPR002300">
    <property type="entry name" value="aa-tRNA-synth_Ia"/>
</dbReference>
<dbReference type="Proteomes" id="UP000188320">
    <property type="component" value="Unassembled WGS sequence"/>
</dbReference>
<dbReference type="SUPFAM" id="SSF52374">
    <property type="entry name" value="Nucleotidylyl transferase"/>
    <property type="match status" value="1"/>
</dbReference>
<accession>A0A1R1PLG2</accession>
<dbReference type="GO" id="GO:0005524">
    <property type="term" value="F:ATP binding"/>
    <property type="evidence" value="ECO:0007669"/>
    <property type="project" value="UniProtKB-KW"/>
</dbReference>
<evidence type="ECO:0000256" key="7">
    <source>
        <dbReference type="ARBA" id="ARBA00022917"/>
    </source>
</evidence>
<dbReference type="OrthoDB" id="15954at2759"/>
<reference evidence="13" key="1">
    <citation type="submission" date="2017-01" db="EMBL/GenBank/DDBJ databases">
        <authorList>
            <person name="Wang Y."/>
            <person name="White M."/>
            <person name="Kvist S."/>
            <person name="Moncalvo J.-M."/>
        </authorList>
    </citation>
    <scope>NUCLEOTIDE SEQUENCE [LARGE SCALE GENOMIC DNA]</scope>
    <source>
        <strain evidence="13">COL-18-3</strain>
    </source>
</reference>
<comment type="subcellular location">
    <subcellularLocation>
        <location evidence="1">Cytoplasm</location>
    </subcellularLocation>
</comment>
<dbReference type="Pfam" id="PF08264">
    <property type="entry name" value="Anticodon_1"/>
    <property type="match status" value="1"/>
</dbReference>
<dbReference type="SUPFAM" id="SSF47323">
    <property type="entry name" value="Anticodon-binding domain of a subclass of class I aminoacyl-tRNA synthetases"/>
    <property type="match status" value="1"/>
</dbReference>
<dbReference type="InterPro" id="IPR013155">
    <property type="entry name" value="M/V/L/I-tRNA-synth_anticd-bd"/>
</dbReference>
<dbReference type="Pfam" id="PF00133">
    <property type="entry name" value="tRNA-synt_1"/>
    <property type="match status" value="1"/>
</dbReference>
<evidence type="ECO:0000256" key="9">
    <source>
        <dbReference type="ARBA" id="ARBA00047469"/>
    </source>
</evidence>
<evidence type="ECO:0000313" key="13">
    <source>
        <dbReference type="Proteomes" id="UP000188320"/>
    </source>
</evidence>
<evidence type="ECO:0000256" key="5">
    <source>
        <dbReference type="ARBA" id="ARBA00022741"/>
    </source>
</evidence>
<comment type="catalytic activity">
    <reaction evidence="9">
        <text>tRNA(Leu) + L-leucine + ATP = L-leucyl-tRNA(Leu) + AMP + diphosphate</text>
        <dbReference type="Rhea" id="RHEA:11688"/>
        <dbReference type="Rhea" id="RHEA-COMP:9613"/>
        <dbReference type="Rhea" id="RHEA-COMP:9622"/>
        <dbReference type="ChEBI" id="CHEBI:30616"/>
        <dbReference type="ChEBI" id="CHEBI:33019"/>
        <dbReference type="ChEBI" id="CHEBI:57427"/>
        <dbReference type="ChEBI" id="CHEBI:78442"/>
        <dbReference type="ChEBI" id="CHEBI:78494"/>
        <dbReference type="ChEBI" id="CHEBI:456215"/>
        <dbReference type="EC" id="6.1.1.4"/>
    </reaction>
</comment>
<keyword evidence="6" id="KW-0067">ATP-binding</keyword>
<dbReference type="InterPro" id="IPR009080">
    <property type="entry name" value="tRNAsynth_Ia_anticodon-bd"/>
</dbReference>
<evidence type="ECO:0000256" key="6">
    <source>
        <dbReference type="ARBA" id="ARBA00022840"/>
    </source>
</evidence>
<evidence type="ECO:0000259" key="10">
    <source>
        <dbReference type="Pfam" id="PF00133"/>
    </source>
</evidence>
<keyword evidence="13" id="KW-1185">Reference proteome</keyword>
<evidence type="ECO:0000256" key="3">
    <source>
        <dbReference type="ARBA" id="ARBA00013164"/>
    </source>
</evidence>
<dbReference type="PANTHER" id="PTHR43740">
    <property type="entry name" value="LEUCYL-TRNA SYNTHETASE"/>
    <property type="match status" value="1"/>
</dbReference>
<name>A0A1R1PLG2_ZANCU</name>
<dbReference type="InterPro" id="IPR002302">
    <property type="entry name" value="Leu-tRNA-ligase"/>
</dbReference>
<gene>
    <name evidence="12" type="ORF">AX774_g4726</name>
</gene>
<evidence type="ECO:0000256" key="8">
    <source>
        <dbReference type="ARBA" id="ARBA00023146"/>
    </source>
</evidence>
<dbReference type="Gene3D" id="3.10.20.590">
    <property type="match status" value="1"/>
</dbReference>
<dbReference type="FunFam" id="1.10.730.10:FF:000002">
    <property type="entry name" value="Leucine--tRNA ligase"/>
    <property type="match status" value="1"/>
</dbReference>
<dbReference type="GO" id="GO:0032543">
    <property type="term" value="P:mitochondrial translation"/>
    <property type="evidence" value="ECO:0007669"/>
    <property type="project" value="TreeGrafter"/>
</dbReference>
<keyword evidence="8" id="KW-0030">Aminoacyl-tRNA synthetase</keyword>